<dbReference type="Pfam" id="PF24734">
    <property type="entry name" value="DUF7685"/>
    <property type="match status" value="1"/>
</dbReference>
<dbReference type="InterPro" id="IPR056102">
    <property type="entry name" value="DUF7685"/>
</dbReference>
<evidence type="ECO:0000259" key="2">
    <source>
        <dbReference type="Pfam" id="PF24735"/>
    </source>
</evidence>
<feature type="domain" description="DUF7685" evidence="1">
    <location>
        <begin position="17"/>
        <end position="57"/>
    </location>
</feature>
<evidence type="ECO:0000259" key="3">
    <source>
        <dbReference type="Pfam" id="PF24828"/>
    </source>
</evidence>
<evidence type="ECO:0000313" key="4">
    <source>
        <dbReference type="EMBL" id="CUA96503.1"/>
    </source>
</evidence>
<sequence>MDNMKTALEEGTGMTLCEGCQKPTPDHDLVHYGSADSFRTLCLRCVNQDMAERCDVDFEHVQFEPITMTDHAEAVHEFHFSTRLLGDICSLEAFELRGGSRSGYQFQAIGDAEADLWELMAKLIERIRRALSVSYLCEDRGELYIAGQSVSGRISCEMDGDGFFSPALIVDGRDISWEEFGRMLSTFEGWQFKLQILDPSDAA</sequence>
<dbReference type="Proteomes" id="UP000183649">
    <property type="component" value="Unassembled WGS sequence"/>
</dbReference>
<protein>
    <submittedName>
        <fullName evidence="4">Uncharacterized protein</fullName>
    </submittedName>
</protein>
<evidence type="ECO:0000259" key="1">
    <source>
        <dbReference type="Pfam" id="PF24734"/>
    </source>
</evidence>
<dbReference type="AlphaFoldDB" id="A0A0K6I0A9"/>
<dbReference type="Pfam" id="PF24828">
    <property type="entry name" value="DUF7713"/>
    <property type="match status" value="1"/>
</dbReference>
<feature type="domain" description="DUF7713" evidence="3">
    <location>
        <begin position="139"/>
        <end position="201"/>
    </location>
</feature>
<dbReference type="EMBL" id="CYHF01000004">
    <property type="protein sequence ID" value="CUA96503.1"/>
    <property type="molecule type" value="Genomic_DNA"/>
</dbReference>
<dbReference type="STRING" id="339866.GCA_001418255_01393"/>
<accession>A0A0K6I0A9</accession>
<reference evidence="5" key="1">
    <citation type="submission" date="2015-08" db="EMBL/GenBank/DDBJ databases">
        <authorList>
            <person name="Varghese N."/>
        </authorList>
    </citation>
    <scope>NUCLEOTIDE SEQUENCE [LARGE SCALE GENOMIC DNA]</scope>
    <source>
        <strain evidence="5">DSM 18181</strain>
    </source>
</reference>
<gene>
    <name evidence="4" type="ORF">Ga0061069_104160</name>
</gene>
<evidence type="ECO:0000313" key="5">
    <source>
        <dbReference type="Proteomes" id="UP000183649"/>
    </source>
</evidence>
<proteinExistence type="predicted"/>
<name>A0A0K6I0A9_9BURK</name>
<keyword evidence="5" id="KW-1185">Reference proteome</keyword>
<dbReference type="InterPro" id="IPR056130">
    <property type="entry name" value="DUF7713"/>
</dbReference>
<feature type="domain" description="DUF7686" evidence="2">
    <location>
        <begin position="59"/>
        <end position="132"/>
    </location>
</feature>
<organism evidence="4 5">
    <name type="scientific">Thiomonas bhubaneswarensis</name>
    <dbReference type="NCBI Taxonomy" id="339866"/>
    <lineage>
        <taxon>Bacteria</taxon>
        <taxon>Pseudomonadati</taxon>
        <taxon>Pseudomonadota</taxon>
        <taxon>Betaproteobacteria</taxon>
        <taxon>Burkholderiales</taxon>
        <taxon>Thiomonas</taxon>
    </lineage>
</organism>
<dbReference type="InterPro" id="IPR056103">
    <property type="entry name" value="DUF7686"/>
</dbReference>
<dbReference type="Pfam" id="PF24735">
    <property type="entry name" value="DUF7686"/>
    <property type="match status" value="1"/>
</dbReference>